<dbReference type="EMBL" id="JAHRIN010033843">
    <property type="protein sequence ID" value="MEQ2202650.1"/>
    <property type="molecule type" value="Genomic_DNA"/>
</dbReference>
<evidence type="ECO:0000256" key="1">
    <source>
        <dbReference type="SAM" id="MobiDB-lite"/>
    </source>
</evidence>
<dbReference type="InterPro" id="IPR036431">
    <property type="entry name" value="ARID_dom_sf"/>
</dbReference>
<evidence type="ECO:0000313" key="2">
    <source>
        <dbReference type="EMBL" id="MEQ2202650.1"/>
    </source>
</evidence>
<dbReference type="Gene3D" id="1.10.150.60">
    <property type="entry name" value="ARID DNA-binding domain"/>
    <property type="match status" value="1"/>
</dbReference>
<comment type="caution">
    <text evidence="2">The sequence shown here is derived from an EMBL/GenBank/DDBJ whole genome shotgun (WGS) entry which is preliminary data.</text>
</comment>
<accession>A0ABV0R3E4</accession>
<organism evidence="2 3">
    <name type="scientific">Xenoophorus captivus</name>
    <dbReference type="NCBI Taxonomy" id="1517983"/>
    <lineage>
        <taxon>Eukaryota</taxon>
        <taxon>Metazoa</taxon>
        <taxon>Chordata</taxon>
        <taxon>Craniata</taxon>
        <taxon>Vertebrata</taxon>
        <taxon>Euteleostomi</taxon>
        <taxon>Actinopterygii</taxon>
        <taxon>Neopterygii</taxon>
        <taxon>Teleostei</taxon>
        <taxon>Neoteleostei</taxon>
        <taxon>Acanthomorphata</taxon>
        <taxon>Ovalentaria</taxon>
        <taxon>Atherinomorphae</taxon>
        <taxon>Cyprinodontiformes</taxon>
        <taxon>Goodeidae</taxon>
        <taxon>Xenoophorus</taxon>
    </lineage>
</organism>
<dbReference type="PANTHER" id="PTHR12656">
    <property type="entry name" value="BRG-1 ASSOCIATED FACTOR 250 BAF250"/>
    <property type="match status" value="1"/>
</dbReference>
<feature type="region of interest" description="Disordered" evidence="1">
    <location>
        <begin position="38"/>
        <end position="59"/>
    </location>
</feature>
<dbReference type="PANTHER" id="PTHR12656:SF11">
    <property type="entry name" value="AT-RICH INTERACTIVE DOMAIN-CONTAINING PROTEIN 1B"/>
    <property type="match status" value="1"/>
</dbReference>
<dbReference type="SUPFAM" id="SSF46774">
    <property type="entry name" value="ARID-like"/>
    <property type="match status" value="1"/>
</dbReference>
<feature type="compositionally biased region" description="Basic and acidic residues" evidence="1">
    <location>
        <begin position="38"/>
        <end position="49"/>
    </location>
</feature>
<keyword evidence="3" id="KW-1185">Reference proteome</keyword>
<name>A0ABV0R3E4_9TELE</name>
<evidence type="ECO:0008006" key="4">
    <source>
        <dbReference type="Google" id="ProtNLM"/>
    </source>
</evidence>
<gene>
    <name evidence="2" type="ORF">XENOCAPTIV_010848</name>
</gene>
<dbReference type="InterPro" id="IPR021906">
    <property type="entry name" value="BAF250/Osa"/>
</dbReference>
<sequence>MSWGLQPSHSPAVPVLLLSRPVSSTGRHRYAALSLQMKDKGTATSREKPSAGWLAPRNHGIPLATAPTLQANKRTHSNTHPCSRTLPVVGKWPSQMPFTQGLHGKRRETTVSVCVFGNKNNRDSYIHHSLGSLVSFIPYSFFFSSTPSFPSCFPSPPFLTSTFSAATGYFFLPTQRAHRIGPLALYWILSMCQVNKNKKWRELSSTLNVGTSSNSASMLKKQYIQYLFAYECKMERGEEPPSDSNSGGSLTEGDSRKQVKIQPPSPGES</sequence>
<dbReference type="Proteomes" id="UP001434883">
    <property type="component" value="Unassembled WGS sequence"/>
</dbReference>
<feature type="region of interest" description="Disordered" evidence="1">
    <location>
        <begin position="236"/>
        <end position="269"/>
    </location>
</feature>
<proteinExistence type="predicted"/>
<evidence type="ECO:0000313" key="3">
    <source>
        <dbReference type="Proteomes" id="UP001434883"/>
    </source>
</evidence>
<protein>
    <recommendedName>
        <fullName evidence="4">ARID domain-containing protein</fullName>
    </recommendedName>
</protein>
<reference evidence="2 3" key="1">
    <citation type="submission" date="2021-06" db="EMBL/GenBank/DDBJ databases">
        <authorList>
            <person name="Palmer J.M."/>
        </authorList>
    </citation>
    <scope>NUCLEOTIDE SEQUENCE [LARGE SCALE GENOMIC DNA]</scope>
    <source>
        <strain evidence="2 3">XC_2019</strain>
        <tissue evidence="2">Muscle</tissue>
    </source>
</reference>